<evidence type="ECO:0000256" key="6">
    <source>
        <dbReference type="PIRSR" id="PIRSR600175-1"/>
    </source>
</evidence>
<feature type="binding site" evidence="6">
    <location>
        <position position="51"/>
    </location>
    <ligand>
        <name>Na(+)</name>
        <dbReference type="ChEBI" id="CHEBI:29101"/>
        <label>1</label>
    </ligand>
</feature>
<keyword evidence="6" id="KW-0479">Metal-binding</keyword>
<dbReference type="GO" id="GO:0005332">
    <property type="term" value="F:gamma-aminobutyric acid:sodium:chloride symporter activity"/>
    <property type="evidence" value="ECO:0007669"/>
    <property type="project" value="TreeGrafter"/>
</dbReference>
<accession>A0A9D3PB21</accession>
<comment type="subcellular location">
    <subcellularLocation>
        <location evidence="1">Membrane</location>
        <topology evidence="1">Multi-pass membrane protein</topology>
    </subcellularLocation>
</comment>
<dbReference type="PRINTS" id="PR00176">
    <property type="entry name" value="NANEUSMPORT"/>
</dbReference>
<gene>
    <name evidence="10" type="ORF">MATL_G00248690</name>
</gene>
<dbReference type="InterPro" id="IPR037272">
    <property type="entry name" value="SNS_sf"/>
</dbReference>
<name>A0A9D3PB21_MEGAT</name>
<dbReference type="OrthoDB" id="6581954at2759"/>
<evidence type="ECO:0000313" key="11">
    <source>
        <dbReference type="Proteomes" id="UP001046870"/>
    </source>
</evidence>
<feature type="transmembrane region" description="Helical" evidence="9">
    <location>
        <begin position="220"/>
        <end position="238"/>
    </location>
</feature>
<evidence type="ECO:0000256" key="1">
    <source>
        <dbReference type="ARBA" id="ARBA00004141"/>
    </source>
</evidence>
<feature type="binding site" evidence="6">
    <location>
        <position position="335"/>
    </location>
    <ligand>
        <name>Na(+)</name>
        <dbReference type="ChEBI" id="CHEBI:29101"/>
        <label>1</label>
    </ligand>
</feature>
<evidence type="ECO:0000256" key="8">
    <source>
        <dbReference type="SAM" id="MobiDB-lite"/>
    </source>
</evidence>
<protein>
    <recommendedName>
        <fullName evidence="12">Transporter</fullName>
    </recommendedName>
</protein>
<dbReference type="EMBL" id="JAFDVH010000023">
    <property type="protein sequence ID" value="KAG7456144.1"/>
    <property type="molecule type" value="Genomic_DNA"/>
</dbReference>
<evidence type="ECO:0000256" key="3">
    <source>
        <dbReference type="ARBA" id="ARBA00022692"/>
    </source>
</evidence>
<dbReference type="Proteomes" id="UP001046870">
    <property type="component" value="Chromosome 23"/>
</dbReference>
<feature type="region of interest" description="Disordered" evidence="8">
    <location>
        <begin position="1"/>
        <end position="25"/>
    </location>
</feature>
<keyword evidence="4 9" id="KW-1133">Transmembrane helix</keyword>
<keyword evidence="7" id="KW-1015">Disulfide bond</keyword>
<sequence length="619" mass="69182">MDPEEADPLPNGPEQAGTIGGRPDGMKERGKWINKTEFLLAMAGQMIGMGNVWGFPNLCFKNGGGAFFIPYFVFLFSCGIPVFFLEMALGQYTCEGGVTAWRKMCPMFEGIGVAWQIIAVYLNVYSIAVLAWPLFYLWNSFKHPFPWSSCHNHWNTDVCHNQTSGRADWSFLFNNTDYDDMDSNLTWRGSSRSPEEEFWNNRVLIWSAKDVSLSLGNMQWELAVCLLLAGVVCYFCVWKGVKYIGKVVYFTTTFPFLLLFILFVRGLSLPGAWEGVKYYLYPDVSKIAYLHVWFDAATQVLFSYGLCRGLLTAIGSYNRYSNNCYKDCLLLCILNAATCVFAGFVVFSVLGFIAHEQNMPVDDISVSDWTDQAFVIYLRAVSLLPGARFWTVLFLIMMFFLGLGTQLLCVESLVTAITDVFPHMLRRPGRHEILVLVTGVACFLLALPLVTEAGSEIFHLIEVFGASGMNPLFIACLETVIIGWVYGADRFYDNIEDMIGYRPFPVIKYCWLFLTPIICALILTYGLVDAWIYMGFFTLLGQAFASLLALGPVVCIIVLALVALCEKPDGVITPSRDLRQACPSKPRLALCGRVITAGQKPAHGKAKEEQLAMEPAGAV</sequence>
<dbReference type="GO" id="GO:0046872">
    <property type="term" value="F:metal ion binding"/>
    <property type="evidence" value="ECO:0007669"/>
    <property type="project" value="UniProtKB-KW"/>
</dbReference>
<evidence type="ECO:0000256" key="7">
    <source>
        <dbReference type="PIRSR" id="PIRSR600175-2"/>
    </source>
</evidence>
<organism evidence="10 11">
    <name type="scientific">Megalops atlanticus</name>
    <name type="common">Tarpon</name>
    <name type="synonym">Clupea gigantea</name>
    <dbReference type="NCBI Taxonomy" id="7932"/>
    <lineage>
        <taxon>Eukaryota</taxon>
        <taxon>Metazoa</taxon>
        <taxon>Chordata</taxon>
        <taxon>Craniata</taxon>
        <taxon>Vertebrata</taxon>
        <taxon>Euteleostomi</taxon>
        <taxon>Actinopterygii</taxon>
        <taxon>Neopterygii</taxon>
        <taxon>Teleostei</taxon>
        <taxon>Elopiformes</taxon>
        <taxon>Megalopidae</taxon>
        <taxon>Megalops</taxon>
    </lineage>
</organism>
<keyword evidence="3 9" id="KW-0812">Transmembrane</keyword>
<feature type="binding site" evidence="6">
    <location>
        <position position="401"/>
    </location>
    <ligand>
        <name>Na(+)</name>
        <dbReference type="ChEBI" id="CHEBI:29101"/>
        <label>1</label>
    </ligand>
</feature>
<feature type="binding site" evidence="6">
    <location>
        <position position="44"/>
    </location>
    <ligand>
        <name>Na(+)</name>
        <dbReference type="ChEBI" id="CHEBI:29101"/>
        <label>2</label>
    </ligand>
</feature>
<feature type="transmembrane region" description="Helical" evidence="9">
    <location>
        <begin position="247"/>
        <end position="267"/>
    </location>
</feature>
<dbReference type="PANTHER" id="PTHR11616">
    <property type="entry name" value="SODIUM/CHLORIDE DEPENDENT TRANSPORTER"/>
    <property type="match status" value="1"/>
</dbReference>
<reference evidence="10" key="1">
    <citation type="submission" date="2021-01" db="EMBL/GenBank/DDBJ databases">
        <authorList>
            <person name="Zahm M."/>
            <person name="Roques C."/>
            <person name="Cabau C."/>
            <person name="Klopp C."/>
            <person name="Donnadieu C."/>
            <person name="Jouanno E."/>
            <person name="Lampietro C."/>
            <person name="Louis A."/>
            <person name="Herpin A."/>
            <person name="Echchiki A."/>
            <person name="Berthelot C."/>
            <person name="Parey E."/>
            <person name="Roest-Crollius H."/>
            <person name="Braasch I."/>
            <person name="Postlethwait J."/>
            <person name="Bobe J."/>
            <person name="Montfort J."/>
            <person name="Bouchez O."/>
            <person name="Begum T."/>
            <person name="Mejri S."/>
            <person name="Adams A."/>
            <person name="Chen W.-J."/>
            <person name="Guiguen Y."/>
        </authorList>
    </citation>
    <scope>NUCLEOTIDE SEQUENCE</scope>
    <source>
        <strain evidence="10">YG-15Mar2019-1</strain>
        <tissue evidence="10">Brain</tissue>
    </source>
</reference>
<feature type="binding site" evidence="6">
    <location>
        <position position="303"/>
    </location>
    <ligand>
        <name>Na(+)</name>
        <dbReference type="ChEBI" id="CHEBI:29101"/>
        <label>1</label>
    </ligand>
</feature>
<comment type="caution">
    <text evidence="10">The sequence shown here is derived from an EMBL/GenBank/DDBJ whole genome shotgun (WGS) entry which is preliminary data.</text>
</comment>
<evidence type="ECO:0000256" key="5">
    <source>
        <dbReference type="ARBA" id="ARBA00023136"/>
    </source>
</evidence>
<dbReference type="PROSITE" id="PS50267">
    <property type="entry name" value="NA_NEUROTRAN_SYMP_3"/>
    <property type="match status" value="1"/>
</dbReference>
<keyword evidence="11" id="KW-1185">Reference proteome</keyword>
<evidence type="ECO:0000256" key="2">
    <source>
        <dbReference type="ARBA" id="ARBA00022448"/>
    </source>
</evidence>
<dbReference type="PANTHER" id="PTHR11616:SF280">
    <property type="entry name" value="TRANSPORTER"/>
    <property type="match status" value="1"/>
</dbReference>
<feature type="transmembrane region" description="Helical" evidence="9">
    <location>
        <begin position="539"/>
        <end position="564"/>
    </location>
</feature>
<feature type="transmembrane region" description="Helical" evidence="9">
    <location>
        <begin position="433"/>
        <end position="451"/>
    </location>
</feature>
<feature type="transmembrane region" description="Helical" evidence="9">
    <location>
        <begin position="389"/>
        <end position="421"/>
    </location>
</feature>
<feature type="transmembrane region" description="Helical" evidence="9">
    <location>
        <begin position="471"/>
        <end position="488"/>
    </location>
</feature>
<feature type="transmembrane region" description="Helical" evidence="9">
    <location>
        <begin position="287"/>
        <end position="307"/>
    </location>
</feature>
<keyword evidence="2" id="KW-0813">Transport</keyword>
<evidence type="ECO:0000313" key="10">
    <source>
        <dbReference type="EMBL" id="KAG7456144.1"/>
    </source>
</evidence>
<dbReference type="GO" id="GO:0042995">
    <property type="term" value="C:cell projection"/>
    <property type="evidence" value="ECO:0007669"/>
    <property type="project" value="TreeGrafter"/>
</dbReference>
<evidence type="ECO:0008006" key="12">
    <source>
        <dbReference type="Google" id="ProtNLM"/>
    </source>
</evidence>
<dbReference type="GO" id="GO:0005886">
    <property type="term" value="C:plasma membrane"/>
    <property type="evidence" value="ECO:0007669"/>
    <property type="project" value="TreeGrafter"/>
</dbReference>
<keyword evidence="6" id="KW-0915">Sodium</keyword>
<dbReference type="AlphaFoldDB" id="A0A9D3PB21"/>
<dbReference type="InterPro" id="IPR000175">
    <property type="entry name" value="Na/ntran_symport"/>
</dbReference>
<feature type="disulfide bond" evidence="7">
    <location>
        <begin position="150"/>
        <end position="159"/>
    </location>
</feature>
<dbReference type="SUPFAM" id="SSF161070">
    <property type="entry name" value="SNF-like"/>
    <property type="match status" value="1"/>
</dbReference>
<feature type="transmembrane region" description="Helical" evidence="9">
    <location>
        <begin position="328"/>
        <end position="353"/>
    </location>
</feature>
<feature type="transmembrane region" description="Helical" evidence="9">
    <location>
        <begin position="110"/>
        <end position="138"/>
    </location>
</feature>
<evidence type="ECO:0000256" key="9">
    <source>
        <dbReference type="SAM" id="Phobius"/>
    </source>
</evidence>
<proteinExistence type="predicted"/>
<feature type="transmembrane region" description="Helical" evidence="9">
    <location>
        <begin position="509"/>
        <end position="533"/>
    </location>
</feature>
<keyword evidence="5 9" id="KW-0472">Membrane</keyword>
<evidence type="ECO:0000256" key="4">
    <source>
        <dbReference type="ARBA" id="ARBA00022989"/>
    </source>
</evidence>
<dbReference type="Pfam" id="PF00209">
    <property type="entry name" value="SNF"/>
    <property type="match status" value="1"/>
</dbReference>
<feature type="transmembrane region" description="Helical" evidence="9">
    <location>
        <begin position="68"/>
        <end position="89"/>
    </location>
</feature>